<sequence>MTEPRWTDEMLSRLIDEGSLASLAEHAEDPWLKIRLRATTTKVRMFSTYVKAQVYAYVLRDRFKYTPASREAFLVRHVLPNSGVIAAAIANLYRDDEITDAANSIYAHLKDEPAAMEAMVAEVKSLIDKPQNTPRRL</sequence>
<gene>
    <name evidence="1" type="ORF">S23_05270</name>
</gene>
<protein>
    <submittedName>
        <fullName evidence="1">Uncharacterized protein</fullName>
    </submittedName>
</protein>
<evidence type="ECO:0000313" key="2">
    <source>
        <dbReference type="Proteomes" id="UP000007886"/>
    </source>
</evidence>
<accession>A0AAI8Q9R6</accession>
<proteinExistence type="predicted"/>
<name>A0AAI8Q9R6_9BRAD</name>
<evidence type="ECO:0000313" key="1">
    <source>
        <dbReference type="EMBL" id="BAL73748.1"/>
    </source>
</evidence>
<dbReference type="EMBL" id="AP012279">
    <property type="protein sequence ID" value="BAL73748.1"/>
    <property type="molecule type" value="Genomic_DNA"/>
</dbReference>
<organism evidence="1 2">
    <name type="scientific">Bradyrhizobium cosmicum</name>
    <dbReference type="NCBI Taxonomy" id="1404864"/>
    <lineage>
        <taxon>Bacteria</taxon>
        <taxon>Pseudomonadati</taxon>
        <taxon>Pseudomonadota</taxon>
        <taxon>Alphaproteobacteria</taxon>
        <taxon>Hyphomicrobiales</taxon>
        <taxon>Nitrobacteraceae</taxon>
        <taxon>Bradyrhizobium</taxon>
    </lineage>
</organism>
<dbReference type="KEGG" id="brs:S23_05270"/>
<reference evidence="1 2" key="1">
    <citation type="journal article" date="2012" name="Microbes Environ.">
        <title>Complete genome sequence of Bradyrhizobium sp. S23321: insights into symbiosis evolution in soil oligotrophs.</title>
        <authorList>
            <person name="Okubo T."/>
            <person name="Tsukui T."/>
            <person name="Maita H."/>
            <person name="Okamoto S."/>
            <person name="Oshima K."/>
            <person name="Fujisawa T."/>
            <person name="Saito A."/>
            <person name="Futamata H."/>
            <person name="Hattori R."/>
            <person name="Shimomura Y."/>
            <person name="Haruta S."/>
            <person name="Morimoto S."/>
            <person name="Wang Y."/>
            <person name="Sakai Y."/>
            <person name="Hattori M."/>
            <person name="Aizawa S."/>
            <person name="Nagashima K.V.P."/>
            <person name="Masuda S."/>
            <person name="Hattori T."/>
            <person name="Yamashita A."/>
            <person name="Bao Z."/>
            <person name="Hayatsu M."/>
            <person name="Kajiya-Kanegae H."/>
            <person name="Yoshinaga I."/>
            <person name="Sakamoto K."/>
            <person name="Toyota K."/>
            <person name="Nakao M."/>
            <person name="Kohara M."/>
            <person name="Anda M."/>
            <person name="Niwa R."/>
            <person name="Jung-Hwan P."/>
            <person name="Sameshima-Saito R."/>
            <person name="Tokuda S."/>
            <person name="Yamamoto S."/>
            <person name="Yamamoto S."/>
            <person name="Yokoyama T."/>
            <person name="Akutsu T."/>
            <person name="Nakamura Y."/>
            <person name="Nakahira-Yanaka Y."/>
            <person name="Takada Hoshino Y."/>
            <person name="Hirakawa H."/>
            <person name="Mitsui H."/>
            <person name="Terasawa K."/>
            <person name="Itakura M."/>
            <person name="Sato S."/>
            <person name="Ikeda-Ohtsubo W."/>
            <person name="Sakakura N."/>
            <person name="Kaminuma E."/>
            <person name="Minamisawa K."/>
        </authorList>
    </citation>
    <scope>NUCLEOTIDE SEQUENCE [LARGE SCALE GENOMIC DNA]</scope>
    <source>
        <strain evidence="1 2">S23321</strain>
    </source>
</reference>
<dbReference type="AlphaFoldDB" id="A0AAI8Q9R6"/>
<dbReference type="RefSeq" id="WP_014439158.1">
    <property type="nucleotide sequence ID" value="NC_017082.1"/>
</dbReference>
<keyword evidence="2" id="KW-1185">Reference proteome</keyword>
<dbReference type="Proteomes" id="UP000007886">
    <property type="component" value="Chromosome"/>
</dbReference>